<accession>G4MSH2</accession>
<keyword evidence="1" id="KW-0808">Transferase</keyword>
<dbReference type="VEuPathDB" id="FungiDB:MGG_01445"/>
<proteinExistence type="predicted"/>
<reference key="2">
    <citation type="submission" date="2011-05" db="EMBL/GenBank/DDBJ databases">
        <title>The Genome Sequence of Magnaporthe oryzae 70-15.</title>
        <authorList>
            <consortium name="The Broad Institute Genome Sequencing Platform"/>
            <person name="Ma L.-J."/>
            <person name="Dead R."/>
            <person name="Young S.K."/>
            <person name="Zeng Q."/>
            <person name="Gargeya S."/>
            <person name="Fitzgerald M."/>
            <person name="Haas B."/>
            <person name="Abouelleil A."/>
            <person name="Alvarado L."/>
            <person name="Arachchi H.M."/>
            <person name="Berlin A."/>
            <person name="Brown A."/>
            <person name="Chapman S.B."/>
            <person name="Chen Z."/>
            <person name="Dunbar C."/>
            <person name="Freedman E."/>
            <person name="Gearin G."/>
            <person name="Gellesch M."/>
            <person name="Goldberg J."/>
            <person name="Griggs A."/>
            <person name="Gujja S."/>
            <person name="Heiman D."/>
            <person name="Howarth C."/>
            <person name="Larson L."/>
            <person name="Lui A."/>
            <person name="MacDonald P.J.P."/>
            <person name="Mehta T."/>
            <person name="Montmayeur A."/>
            <person name="Murphy C."/>
            <person name="Neiman D."/>
            <person name="Pearson M."/>
            <person name="Priest M."/>
            <person name="Roberts A."/>
            <person name="Saif S."/>
            <person name="Shea T."/>
            <person name="Shenoy N."/>
            <person name="Sisk P."/>
            <person name="Stolte C."/>
            <person name="Sykes S."/>
            <person name="Yandava C."/>
            <person name="Wortman J."/>
            <person name="Nusbaum C."/>
            <person name="Birren B."/>
        </authorList>
    </citation>
    <scope>NUCLEOTIDE SEQUENCE</scope>
    <source>
        <strain>70-15</strain>
    </source>
</reference>
<gene>
    <name evidence="1" type="ORF">MGG_01445</name>
</gene>
<sequence length="373" mass="42752">MDPASTDVPRLSCPRFPAERYEHLKAPIDLGQKKLYYFALNLRQCHYILPRLLGSIVEAIRFLGPRNSVLSIVKGNSDDGTAEVLKAIRQDLEALGIVYHYQRSDIDPNNGSRILRLAELRNLAMEPLVNSRQNTTAMKSSDGSHRSKALDIDILDDATVAFMNDVSICPDDILELIHQRKIQKADMTCGMDWSWNLQYQPFYDVWVARQLNGDSFFEIKENGEWHRQWELFHNDPPNQARYDAGVPVQVFSCWNGGAVFSAQPFLDGEVRFRDRNEGECLMGEPDYLNKDLWHKGRGRFAIVPTVNLGYNDDHGKGIKHKYGYVTDVVKTEEMSELPLQIPWVDTPPEKIKCMPGWKDQSWVPWNETLGKGR</sequence>
<reference evidence="1 2" key="1">
    <citation type="journal article" date="2005" name="Nature">
        <title>The genome sequence of the rice blast fungus Magnaporthe grisea.</title>
        <authorList>
            <person name="Dean R.A."/>
            <person name="Talbot N.J."/>
            <person name="Ebbole D.J."/>
            <person name="Farman M.L."/>
            <person name="Mitchell T.K."/>
            <person name="Orbach M.J."/>
            <person name="Thon M."/>
            <person name="Kulkarni R."/>
            <person name="Xu J.R."/>
            <person name="Pan H."/>
            <person name="Read N.D."/>
            <person name="Lee Y.H."/>
            <person name="Carbone I."/>
            <person name="Brown D."/>
            <person name="Oh Y.Y."/>
            <person name="Donofrio N."/>
            <person name="Jeong J.S."/>
            <person name="Soanes D.M."/>
            <person name="Djonovic S."/>
            <person name="Kolomiets E."/>
            <person name="Rehmeyer C."/>
            <person name="Li W."/>
            <person name="Harding M."/>
            <person name="Kim S."/>
            <person name="Lebrun M.H."/>
            <person name="Bohnert H."/>
            <person name="Coughlan S."/>
            <person name="Butler J."/>
            <person name="Calvo S."/>
            <person name="Ma L.J."/>
            <person name="Nicol R."/>
            <person name="Purcell S."/>
            <person name="Nusbaum C."/>
            <person name="Galagan J.E."/>
            <person name="Birren B.W."/>
        </authorList>
    </citation>
    <scope>NUCLEOTIDE SEQUENCE [LARGE SCALE GENOMIC DNA]</scope>
    <source>
        <strain evidence="2">70-15 / ATCC MYA-4617 / FGSC 8958</strain>
    </source>
</reference>
<dbReference type="OrthoDB" id="262547at2759"/>
<dbReference type="InterPro" id="IPR021047">
    <property type="entry name" value="Mannosyltransferase_CMT1"/>
</dbReference>
<organism evidence="1 2">
    <name type="scientific">Pyricularia oryzae (strain 70-15 / ATCC MYA-4617 / FGSC 8958)</name>
    <name type="common">Rice blast fungus</name>
    <name type="synonym">Magnaporthe oryzae</name>
    <dbReference type="NCBI Taxonomy" id="242507"/>
    <lineage>
        <taxon>Eukaryota</taxon>
        <taxon>Fungi</taxon>
        <taxon>Dikarya</taxon>
        <taxon>Ascomycota</taxon>
        <taxon>Pezizomycotina</taxon>
        <taxon>Sordariomycetes</taxon>
        <taxon>Sordariomycetidae</taxon>
        <taxon>Magnaporthales</taxon>
        <taxon>Pyriculariaceae</taxon>
        <taxon>Pyricularia</taxon>
    </lineage>
</organism>
<evidence type="ECO:0000313" key="2">
    <source>
        <dbReference type="Proteomes" id="UP000009058"/>
    </source>
</evidence>
<dbReference type="GeneID" id="2679197"/>
<dbReference type="InParanoid" id="G4MSH2"/>
<dbReference type="Proteomes" id="UP000009058">
    <property type="component" value="Chromosome 2"/>
</dbReference>
<dbReference type="EMBL" id="CM001232">
    <property type="protein sequence ID" value="EHA54588.1"/>
    <property type="molecule type" value="Genomic_DNA"/>
</dbReference>
<dbReference type="PANTHER" id="PTHR34144:SF5">
    <property type="entry name" value="ALPHA-1,3-MANNOSYLTRANSFERASE CMT1"/>
    <property type="match status" value="1"/>
</dbReference>
<dbReference type="KEGG" id="mgr:MGG_01445"/>
<dbReference type="AlphaFoldDB" id="G4MSH2"/>
<dbReference type="HOGENOM" id="CLU_036740_1_0_1"/>
<name>G4MSH2_PYRO7</name>
<keyword evidence="2" id="KW-1185">Reference proteome</keyword>
<dbReference type="OMA" id="NVAYEYK"/>
<dbReference type="PANTHER" id="PTHR34144">
    <property type="entry name" value="CHROMOSOME 8, WHOLE GENOME SHOTGUN SEQUENCE"/>
    <property type="match status" value="1"/>
</dbReference>
<dbReference type="eggNOG" id="ENOG502QRP7">
    <property type="taxonomic scope" value="Eukaryota"/>
</dbReference>
<dbReference type="GO" id="GO:0016757">
    <property type="term" value="F:glycosyltransferase activity"/>
    <property type="evidence" value="ECO:0007669"/>
    <property type="project" value="UniProtKB-KW"/>
</dbReference>
<dbReference type="RefSeq" id="XP_003714395.1">
    <property type="nucleotide sequence ID" value="XM_003714347.1"/>
</dbReference>
<protein>
    <submittedName>
        <fullName evidence="1">Alpha-1,3-mannosyltransferase CMT1</fullName>
    </submittedName>
</protein>
<dbReference type="Pfam" id="PF11735">
    <property type="entry name" value="CAP59_mtransfer"/>
    <property type="match status" value="1"/>
</dbReference>
<evidence type="ECO:0000313" key="1">
    <source>
        <dbReference type="EMBL" id="EHA54588.1"/>
    </source>
</evidence>
<keyword evidence="1" id="KW-0328">Glycosyltransferase</keyword>